<evidence type="ECO:0000313" key="4">
    <source>
        <dbReference type="EMBL" id="XBH06419.1"/>
    </source>
</evidence>
<reference evidence="4" key="1">
    <citation type="submission" date="2024-05" db="EMBL/GenBank/DDBJ databases">
        <title>Planctomycetes of the genus Singulisphaera possess chitinolytic capabilities.</title>
        <authorList>
            <person name="Ivanova A."/>
        </authorList>
    </citation>
    <scope>NUCLEOTIDE SEQUENCE</scope>
    <source>
        <strain evidence="4">Ch08T</strain>
    </source>
</reference>
<dbReference type="EMBL" id="CP155447">
    <property type="protein sequence ID" value="XBH06419.1"/>
    <property type="molecule type" value="Genomic_DNA"/>
</dbReference>
<dbReference type="SUPFAM" id="SSF56042">
    <property type="entry name" value="PurM C-terminal domain-like"/>
    <property type="match status" value="1"/>
</dbReference>
<dbReference type="PANTHER" id="PTHR30303">
    <property type="entry name" value="HYDROGENASE ISOENZYMES FORMATION PROTEIN HYPE"/>
    <property type="match status" value="1"/>
</dbReference>
<comment type="similarity">
    <text evidence="1">Belongs to the HypE family.</text>
</comment>
<protein>
    <submittedName>
        <fullName evidence="4">Hydrogenase expression/formation protein HypE</fullName>
    </submittedName>
</protein>
<dbReference type="InterPro" id="IPR036676">
    <property type="entry name" value="PurM-like_C_sf"/>
</dbReference>
<dbReference type="CDD" id="cd02197">
    <property type="entry name" value="HypE"/>
    <property type="match status" value="1"/>
</dbReference>
<feature type="domain" description="PurM-like N-terminal" evidence="2">
    <location>
        <begin position="73"/>
        <end position="176"/>
    </location>
</feature>
<dbReference type="AlphaFoldDB" id="A0AAU7CM72"/>
<dbReference type="Gene3D" id="3.30.1330.10">
    <property type="entry name" value="PurM-like, N-terminal domain"/>
    <property type="match status" value="1"/>
</dbReference>
<sequence>MSDPAGLIPAELLGTCPVPQSRYDQIVLGHGGGGLLTNELIQRLFVPAFRNDVLEALEDQATLRLGTDNGVKAPRIAFTTDSFVVRPLFFPGGDIGKLAVHGTVNDLAVGGARPLFLSAAFILEEGMPLADLKRIVASMRSACDEAGVVLVTGDTKVVDRGKGDQVFITTSGLGLVPEGRSLSIRSARPGDCLVVSGTIGDHGIAIMSVREGIEFETVLESDTAPLTDLVRVMLDACPSIRAMRDPTRGGVSSALNELAEASRVGVRLDEAAIPVCAEVRGACEMLGLDPLYVANEGKLIAVVPSEDAERLVAVMRTHPLGRNAALIGQVVAEHPGMVTLRSIVGGERVVTLLSGEQLPRIC</sequence>
<evidence type="ECO:0000259" key="3">
    <source>
        <dbReference type="Pfam" id="PF02769"/>
    </source>
</evidence>
<accession>A0AAU7CM72</accession>
<dbReference type="Pfam" id="PF00586">
    <property type="entry name" value="AIRS"/>
    <property type="match status" value="1"/>
</dbReference>
<organism evidence="4">
    <name type="scientific">Singulisphaera sp. Ch08</name>
    <dbReference type="NCBI Taxonomy" id="3120278"/>
    <lineage>
        <taxon>Bacteria</taxon>
        <taxon>Pseudomonadati</taxon>
        <taxon>Planctomycetota</taxon>
        <taxon>Planctomycetia</taxon>
        <taxon>Isosphaerales</taxon>
        <taxon>Isosphaeraceae</taxon>
        <taxon>Singulisphaera</taxon>
    </lineage>
</organism>
<evidence type="ECO:0000259" key="2">
    <source>
        <dbReference type="Pfam" id="PF00586"/>
    </source>
</evidence>
<dbReference type="RefSeq" id="WP_406699270.1">
    <property type="nucleotide sequence ID" value="NZ_CP155447.1"/>
</dbReference>
<dbReference type="PANTHER" id="PTHR30303:SF0">
    <property type="entry name" value="CARBAMOYL DEHYDRATASE HYPE"/>
    <property type="match status" value="1"/>
</dbReference>
<proteinExistence type="inferred from homology"/>
<dbReference type="Gene3D" id="3.90.650.10">
    <property type="entry name" value="PurM-like C-terminal domain"/>
    <property type="match status" value="1"/>
</dbReference>
<dbReference type="InterPro" id="IPR036921">
    <property type="entry name" value="PurM-like_N_sf"/>
</dbReference>
<evidence type="ECO:0000256" key="1">
    <source>
        <dbReference type="ARBA" id="ARBA00006243"/>
    </source>
</evidence>
<gene>
    <name evidence="4" type="primary">hypE</name>
    <name evidence="4" type="ORF">V5E97_10370</name>
</gene>
<dbReference type="GO" id="GO:0051604">
    <property type="term" value="P:protein maturation"/>
    <property type="evidence" value="ECO:0007669"/>
    <property type="project" value="TreeGrafter"/>
</dbReference>
<dbReference type="InterPro" id="IPR010918">
    <property type="entry name" value="PurM-like_C_dom"/>
</dbReference>
<dbReference type="Pfam" id="PF02769">
    <property type="entry name" value="AIRS_C"/>
    <property type="match status" value="1"/>
</dbReference>
<dbReference type="SUPFAM" id="SSF55326">
    <property type="entry name" value="PurM N-terminal domain-like"/>
    <property type="match status" value="1"/>
</dbReference>
<dbReference type="PIRSF" id="PIRSF005644">
    <property type="entry name" value="Hdrgns_mtr_HypE"/>
    <property type="match status" value="1"/>
</dbReference>
<dbReference type="InterPro" id="IPR011854">
    <property type="entry name" value="HypE"/>
</dbReference>
<name>A0AAU7CM72_9BACT</name>
<dbReference type="NCBIfam" id="TIGR02124">
    <property type="entry name" value="hypE"/>
    <property type="match status" value="1"/>
</dbReference>
<feature type="domain" description="PurM-like C-terminal" evidence="3">
    <location>
        <begin position="188"/>
        <end position="334"/>
    </location>
</feature>
<dbReference type="InterPro" id="IPR016188">
    <property type="entry name" value="PurM-like_N"/>
</dbReference>